<proteinExistence type="predicted"/>
<protein>
    <submittedName>
        <fullName evidence="1">Uncharacterized protein</fullName>
    </submittedName>
</protein>
<dbReference type="EMBL" id="CP003125">
    <property type="protein sequence ID" value="AEV20752.1"/>
    <property type="molecule type" value="Genomic_DNA"/>
</dbReference>
<reference evidence="1 2" key="1">
    <citation type="submission" date="2011-11" db="EMBL/GenBank/DDBJ databases">
        <title>Complete genome sequence of thermophilic Geobacillus thermoleovorans CCB_US3_UF5.</title>
        <authorList>
            <person name="Muhd Sakaff M.K.L."/>
            <person name="Abdul Rahman A.Y."/>
            <person name="Saito J.A."/>
            <person name="Hou S."/>
            <person name="Alam M."/>
        </authorList>
    </citation>
    <scope>NUCLEOTIDE SEQUENCE [LARGE SCALE GENOMIC DNA]</scope>
    <source>
        <strain evidence="1 2">CCB_US3_UF5</strain>
    </source>
</reference>
<name>A0ABM5MMA2_GEOTH</name>
<sequence length="42" mass="4593">MTEKSLIHFSTGGDRTITRFAAPYMVPEAALFARPTVDPIAL</sequence>
<dbReference type="Proteomes" id="UP000005636">
    <property type="component" value="Chromosome"/>
</dbReference>
<organism evidence="1 2">
    <name type="scientific">Geobacillus thermoleovorans CCB_US3_UF5</name>
    <dbReference type="NCBI Taxonomy" id="1111068"/>
    <lineage>
        <taxon>Bacteria</taxon>
        <taxon>Bacillati</taxon>
        <taxon>Bacillota</taxon>
        <taxon>Bacilli</taxon>
        <taxon>Bacillales</taxon>
        <taxon>Anoxybacillaceae</taxon>
        <taxon>Geobacillus</taxon>
        <taxon>Geobacillus thermoleovorans group</taxon>
    </lineage>
</organism>
<evidence type="ECO:0000313" key="1">
    <source>
        <dbReference type="EMBL" id="AEV20752.1"/>
    </source>
</evidence>
<accession>A0ABM5MMA2</accession>
<evidence type="ECO:0000313" key="2">
    <source>
        <dbReference type="Proteomes" id="UP000005636"/>
    </source>
</evidence>
<keyword evidence="2" id="KW-1185">Reference proteome</keyword>
<gene>
    <name evidence="1" type="ORF">GTCCBUS3UF5_34510</name>
</gene>